<evidence type="ECO:0000256" key="8">
    <source>
        <dbReference type="ARBA" id="ARBA00022837"/>
    </source>
</evidence>
<dbReference type="EC" id="5.1.3.3" evidence="6 11"/>
<dbReference type="NCBIfam" id="NF008277">
    <property type="entry name" value="PRK11055.1"/>
    <property type="match status" value="1"/>
</dbReference>
<evidence type="ECO:0000313" key="15">
    <source>
        <dbReference type="Proteomes" id="UP001319180"/>
    </source>
</evidence>
<feature type="active site" description="Proton acceptor" evidence="12">
    <location>
        <position position="310"/>
    </location>
</feature>
<dbReference type="PIRSF" id="PIRSF005096">
    <property type="entry name" value="GALM"/>
    <property type="match status" value="1"/>
</dbReference>
<comment type="pathway">
    <text evidence="3 11">Carbohydrate metabolism; hexose metabolism.</text>
</comment>
<dbReference type="InterPro" id="IPR015443">
    <property type="entry name" value="Aldose_1-epimerase"/>
</dbReference>
<dbReference type="InterPro" id="IPR018052">
    <property type="entry name" value="Ald1_epimerase_CS"/>
</dbReference>
<dbReference type="EMBL" id="JAHESC010000003">
    <property type="protein sequence ID" value="MBT1685431.1"/>
    <property type="molecule type" value="Genomic_DNA"/>
</dbReference>
<dbReference type="InterPro" id="IPR047215">
    <property type="entry name" value="Galactose_mutarotase-like"/>
</dbReference>
<dbReference type="PANTHER" id="PTHR10091:SF0">
    <property type="entry name" value="GALACTOSE MUTAROTASE"/>
    <property type="match status" value="1"/>
</dbReference>
<evidence type="ECO:0000256" key="5">
    <source>
        <dbReference type="ARBA" id="ARBA00011245"/>
    </source>
</evidence>
<comment type="cofactor">
    <cofactor evidence="2">
        <name>Ca(2+)</name>
        <dbReference type="ChEBI" id="CHEBI:29108"/>
    </cofactor>
</comment>
<keyword evidence="9 11" id="KW-0413">Isomerase</keyword>
<evidence type="ECO:0000256" key="1">
    <source>
        <dbReference type="ARBA" id="ARBA00001614"/>
    </source>
</evidence>
<dbReference type="GO" id="GO:0030246">
    <property type="term" value="F:carbohydrate binding"/>
    <property type="evidence" value="ECO:0007669"/>
    <property type="project" value="InterPro"/>
</dbReference>
<evidence type="ECO:0000256" key="10">
    <source>
        <dbReference type="ARBA" id="ARBA00023277"/>
    </source>
</evidence>
<dbReference type="InterPro" id="IPR011013">
    <property type="entry name" value="Gal_mutarotase_sf_dom"/>
</dbReference>
<dbReference type="Pfam" id="PF01263">
    <property type="entry name" value="Aldose_epim"/>
    <property type="match status" value="1"/>
</dbReference>
<comment type="subunit">
    <text evidence="5">Monomer.</text>
</comment>
<dbReference type="GO" id="GO:0005737">
    <property type="term" value="C:cytoplasm"/>
    <property type="evidence" value="ECO:0007669"/>
    <property type="project" value="TreeGrafter"/>
</dbReference>
<dbReference type="GO" id="GO:0004034">
    <property type="term" value="F:aldose 1-epimerase activity"/>
    <property type="evidence" value="ECO:0007669"/>
    <property type="project" value="UniProtKB-EC"/>
</dbReference>
<dbReference type="PANTHER" id="PTHR10091">
    <property type="entry name" value="ALDOSE-1-EPIMERASE"/>
    <property type="match status" value="1"/>
</dbReference>
<evidence type="ECO:0000256" key="7">
    <source>
        <dbReference type="ARBA" id="ARBA00014165"/>
    </source>
</evidence>
<dbReference type="InterPro" id="IPR014718">
    <property type="entry name" value="GH-type_carb-bd"/>
</dbReference>
<keyword evidence="8" id="KW-0106">Calcium</keyword>
<keyword evidence="15" id="KW-1185">Reference proteome</keyword>
<comment type="catalytic activity">
    <reaction evidence="1 11">
        <text>alpha-D-glucose = beta-D-glucose</text>
        <dbReference type="Rhea" id="RHEA:10264"/>
        <dbReference type="ChEBI" id="CHEBI:15903"/>
        <dbReference type="ChEBI" id="CHEBI:17925"/>
        <dbReference type="EC" id="5.1.3.3"/>
    </reaction>
</comment>
<keyword evidence="10 11" id="KW-0119">Carbohydrate metabolism</keyword>
<organism evidence="14 15">
    <name type="scientific">Dawidia soli</name>
    <dbReference type="NCBI Taxonomy" id="2782352"/>
    <lineage>
        <taxon>Bacteria</taxon>
        <taxon>Pseudomonadati</taxon>
        <taxon>Bacteroidota</taxon>
        <taxon>Cytophagia</taxon>
        <taxon>Cytophagales</taxon>
        <taxon>Chryseotaleaceae</taxon>
        <taxon>Dawidia</taxon>
    </lineage>
</organism>
<proteinExistence type="inferred from homology"/>
<feature type="active site" description="Proton donor" evidence="12">
    <location>
        <position position="181"/>
    </location>
</feature>
<dbReference type="CDD" id="cd09019">
    <property type="entry name" value="galactose_mutarotase_like"/>
    <property type="match status" value="1"/>
</dbReference>
<dbReference type="SUPFAM" id="SSF74650">
    <property type="entry name" value="Galactose mutarotase-like"/>
    <property type="match status" value="1"/>
</dbReference>
<evidence type="ECO:0000256" key="13">
    <source>
        <dbReference type="PIRSR" id="PIRSR005096-3"/>
    </source>
</evidence>
<dbReference type="GO" id="GO:0033499">
    <property type="term" value="P:galactose catabolic process via UDP-galactose, Leloir pathway"/>
    <property type="evidence" value="ECO:0007669"/>
    <property type="project" value="TreeGrafter"/>
</dbReference>
<accession>A0AAP2GFT9</accession>
<dbReference type="AlphaFoldDB" id="A0AAP2GFT9"/>
<evidence type="ECO:0000256" key="2">
    <source>
        <dbReference type="ARBA" id="ARBA00001913"/>
    </source>
</evidence>
<evidence type="ECO:0000256" key="9">
    <source>
        <dbReference type="ARBA" id="ARBA00023235"/>
    </source>
</evidence>
<reference evidence="14 15" key="1">
    <citation type="submission" date="2021-05" db="EMBL/GenBank/DDBJ databases">
        <title>A Polyphasic approach of four new species of the genus Ohtaekwangia: Ohtaekwangia histidinii sp. nov., Ohtaekwangia cretensis sp. nov., Ohtaekwangia indiensis sp. nov., Ohtaekwangia reichenbachii sp. nov. from diverse environment.</title>
        <authorList>
            <person name="Octaviana S."/>
        </authorList>
    </citation>
    <scope>NUCLEOTIDE SEQUENCE [LARGE SCALE GENOMIC DNA]</scope>
    <source>
        <strain evidence="14 15">PWU37</strain>
    </source>
</reference>
<evidence type="ECO:0000256" key="4">
    <source>
        <dbReference type="ARBA" id="ARBA00006206"/>
    </source>
</evidence>
<name>A0AAP2GFT9_9BACT</name>
<dbReference type="PROSITE" id="PS00545">
    <property type="entry name" value="ALDOSE_1_EPIMERASE"/>
    <property type="match status" value="1"/>
</dbReference>
<sequence>MSEVNPITITQTPWGTHRGEPVFLFRLTNAHGSSVEVTNYGATLVSVVVPDRAGRQEPVVLGFPSLEGYLRDRCYLGSTVGRYANRIARARFALDGKVYPLEANDGVNTNHGGRAGFHARVFAWEQHSNGVSFTYTSPTGDGGYPGTLTLRVAYTWSDDQALTITYTAVTDQKTVANFTNHAYFNLAAQGTMLDHTLSVRSSHILAATPAYIPTGEIIAAGTRQLQQSTVRQKVAPMDGRQEGLNDYYILDKAIPENEPVAVLYDPASGRQMDVFTSYPGLMVYTADYLVSEQPGHIGALYKPFDGICLECQYYPDSPNHAHFPDTTLAAGEEYREWIVFKFSTQAQ</sequence>
<feature type="binding site" evidence="13">
    <location>
        <begin position="181"/>
        <end position="183"/>
    </location>
    <ligand>
        <name>beta-D-galactose</name>
        <dbReference type="ChEBI" id="CHEBI:27667"/>
    </ligand>
</feature>
<evidence type="ECO:0000313" key="14">
    <source>
        <dbReference type="EMBL" id="MBT1685431.1"/>
    </source>
</evidence>
<feature type="binding site" evidence="13">
    <location>
        <begin position="85"/>
        <end position="86"/>
    </location>
    <ligand>
        <name>beta-D-galactose</name>
        <dbReference type="ChEBI" id="CHEBI:27667"/>
    </ligand>
</feature>
<gene>
    <name evidence="14" type="ORF">KK078_02625</name>
</gene>
<dbReference type="RefSeq" id="WP_254088683.1">
    <property type="nucleotide sequence ID" value="NZ_JAHESC010000003.1"/>
</dbReference>
<comment type="caution">
    <text evidence="14">The sequence shown here is derived from an EMBL/GenBank/DDBJ whole genome shotgun (WGS) entry which is preliminary data.</text>
</comment>
<evidence type="ECO:0000256" key="3">
    <source>
        <dbReference type="ARBA" id="ARBA00005028"/>
    </source>
</evidence>
<dbReference type="InterPro" id="IPR008183">
    <property type="entry name" value="Aldose_1/G6P_1-epimerase"/>
</dbReference>
<protein>
    <recommendedName>
        <fullName evidence="7 11">Aldose 1-epimerase</fullName>
        <ecNumber evidence="6 11">5.1.3.3</ecNumber>
    </recommendedName>
</protein>
<dbReference type="Proteomes" id="UP001319180">
    <property type="component" value="Unassembled WGS sequence"/>
</dbReference>
<evidence type="ECO:0000256" key="6">
    <source>
        <dbReference type="ARBA" id="ARBA00013185"/>
    </source>
</evidence>
<evidence type="ECO:0000256" key="12">
    <source>
        <dbReference type="PIRSR" id="PIRSR005096-1"/>
    </source>
</evidence>
<evidence type="ECO:0000256" key="11">
    <source>
        <dbReference type="PIRNR" id="PIRNR005096"/>
    </source>
</evidence>
<dbReference type="GO" id="GO:0006006">
    <property type="term" value="P:glucose metabolic process"/>
    <property type="evidence" value="ECO:0007669"/>
    <property type="project" value="TreeGrafter"/>
</dbReference>
<dbReference type="Gene3D" id="2.70.98.10">
    <property type="match status" value="1"/>
</dbReference>
<comment type="similarity">
    <text evidence="4 11">Belongs to the aldose epimerase family.</text>
</comment>